<comment type="subcellular location">
    <subcellularLocation>
        <location evidence="1">Cell membrane</location>
    </subcellularLocation>
</comment>
<reference evidence="11" key="1">
    <citation type="submission" date="2025-08" db="UniProtKB">
        <authorList>
            <consortium name="Ensembl"/>
        </authorList>
    </citation>
    <scope>IDENTIFICATION</scope>
</reference>
<feature type="domain" description="Ig-like" evidence="10">
    <location>
        <begin position="307"/>
        <end position="400"/>
    </location>
</feature>
<dbReference type="GeneTree" id="ENSGT00940000162676"/>
<dbReference type="Gene3D" id="2.60.40.10">
    <property type="entry name" value="Immunoglobulins"/>
    <property type="match status" value="4"/>
</dbReference>
<evidence type="ECO:0000256" key="4">
    <source>
        <dbReference type="ARBA" id="ARBA00022859"/>
    </source>
</evidence>
<dbReference type="SMART" id="SM00406">
    <property type="entry name" value="IGv"/>
    <property type="match status" value="3"/>
</dbReference>
<keyword evidence="8" id="KW-1133">Transmembrane helix</keyword>
<keyword evidence="4" id="KW-0391">Immunity</keyword>
<feature type="transmembrane region" description="Helical" evidence="8">
    <location>
        <begin position="421"/>
        <end position="441"/>
    </location>
</feature>
<feature type="domain" description="Ig-like" evidence="10">
    <location>
        <begin position="31"/>
        <end position="124"/>
    </location>
</feature>
<keyword evidence="7" id="KW-0325">Glycoprotein</keyword>
<dbReference type="PANTHER" id="PTHR19433:SF127">
    <property type="entry name" value="NITR9"/>
    <property type="match status" value="1"/>
</dbReference>
<dbReference type="GO" id="GO:0005886">
    <property type="term" value="C:plasma membrane"/>
    <property type="evidence" value="ECO:0007669"/>
    <property type="project" value="UniProtKB-SubCell"/>
</dbReference>
<keyword evidence="12" id="KW-1185">Reference proteome</keyword>
<dbReference type="InterPro" id="IPR003599">
    <property type="entry name" value="Ig_sub"/>
</dbReference>
<feature type="signal peptide" evidence="9">
    <location>
        <begin position="1"/>
        <end position="22"/>
    </location>
</feature>
<dbReference type="InterPro" id="IPR052051">
    <property type="entry name" value="TCR_complex_component"/>
</dbReference>
<dbReference type="SMART" id="SM00409">
    <property type="entry name" value="IG"/>
    <property type="match status" value="3"/>
</dbReference>
<protein>
    <recommendedName>
        <fullName evidence="10">Ig-like domain-containing protein</fullName>
    </recommendedName>
</protein>
<dbReference type="PROSITE" id="PS50835">
    <property type="entry name" value="IG_LIKE"/>
    <property type="match status" value="3"/>
</dbReference>
<evidence type="ECO:0000256" key="8">
    <source>
        <dbReference type="SAM" id="Phobius"/>
    </source>
</evidence>
<dbReference type="InterPro" id="IPR013783">
    <property type="entry name" value="Ig-like_fold"/>
</dbReference>
<evidence type="ECO:0000256" key="6">
    <source>
        <dbReference type="ARBA" id="ARBA00023157"/>
    </source>
</evidence>
<keyword evidence="8" id="KW-0812">Transmembrane</keyword>
<dbReference type="AlphaFoldDB" id="A0A8C9X3N5"/>
<dbReference type="SUPFAM" id="SSF48726">
    <property type="entry name" value="Immunoglobulin"/>
    <property type="match status" value="4"/>
</dbReference>
<evidence type="ECO:0000256" key="5">
    <source>
        <dbReference type="ARBA" id="ARBA00023136"/>
    </source>
</evidence>
<evidence type="ECO:0000313" key="11">
    <source>
        <dbReference type="Ensembl" id="ENSSLUP00000004583.1"/>
    </source>
</evidence>
<dbReference type="GO" id="GO:0002376">
    <property type="term" value="P:immune system process"/>
    <property type="evidence" value="ECO:0007669"/>
    <property type="project" value="UniProtKB-KW"/>
</dbReference>
<feature type="domain" description="Ig-like" evidence="10">
    <location>
        <begin position="149"/>
        <end position="288"/>
    </location>
</feature>
<keyword evidence="2" id="KW-1003">Cell membrane</keyword>
<dbReference type="Proteomes" id="UP000694568">
    <property type="component" value="Unplaced"/>
</dbReference>
<keyword evidence="5 8" id="KW-0472">Membrane</keyword>
<dbReference type="GO" id="GO:0009617">
    <property type="term" value="P:response to bacterium"/>
    <property type="evidence" value="ECO:0007669"/>
    <property type="project" value="TreeGrafter"/>
</dbReference>
<evidence type="ECO:0000256" key="1">
    <source>
        <dbReference type="ARBA" id="ARBA00004236"/>
    </source>
</evidence>
<evidence type="ECO:0000256" key="2">
    <source>
        <dbReference type="ARBA" id="ARBA00022475"/>
    </source>
</evidence>
<accession>A0A8C9X3N5</accession>
<dbReference type="Pfam" id="PF07686">
    <property type="entry name" value="V-set"/>
    <property type="match status" value="3"/>
</dbReference>
<evidence type="ECO:0000259" key="10">
    <source>
        <dbReference type="PROSITE" id="PS50835"/>
    </source>
</evidence>
<evidence type="ECO:0000256" key="9">
    <source>
        <dbReference type="SAM" id="SignalP"/>
    </source>
</evidence>
<organism evidence="11 12">
    <name type="scientific">Sander lucioperca</name>
    <name type="common">Pike-perch</name>
    <name type="synonym">Perca lucioperca</name>
    <dbReference type="NCBI Taxonomy" id="283035"/>
    <lineage>
        <taxon>Eukaryota</taxon>
        <taxon>Metazoa</taxon>
        <taxon>Chordata</taxon>
        <taxon>Craniata</taxon>
        <taxon>Vertebrata</taxon>
        <taxon>Euteleostomi</taxon>
        <taxon>Actinopterygii</taxon>
        <taxon>Neopterygii</taxon>
        <taxon>Teleostei</taxon>
        <taxon>Neoteleostei</taxon>
        <taxon>Acanthomorphata</taxon>
        <taxon>Eupercaria</taxon>
        <taxon>Perciformes</taxon>
        <taxon>Percoidei</taxon>
        <taxon>Percidae</taxon>
        <taxon>Luciopercinae</taxon>
        <taxon>Sander</taxon>
    </lineage>
</organism>
<sequence>MLNFCHCINCALSLSLFFSALASTQQLKLSPSVRQETGFISAYIGDSVTLRCFYKDDVAAMFFWYKQTLGEKPRLISSFYKHDKNGTFIDELKNDPRFTLESKNGNYHLTISKLRISDSATYYCISIYAYQFQFTEGTTVDVKGSGLKIQATVHQSASESIQPGGSVTLNCTVHTGTCDGEHSVYWFKKSEESQPGLIYTHGDRNDQCERKPNTQTHTCEAAWLYWYKQTLGHKPRLISTFYVYGLRITFYNEFKNNSRFTLDTESKNLTIFYLNISDSATYYCATSNAVVLDFAEGTFINVKGSGLKVSATVHQSVSESIQPGGSVTLDCTVHTGTCDGEHSVYWFKKSEESQPGLIYTHGGRTDQCEWKNNTQTHTCVYKLPMKSLNISHAGTYYCAVASCGHILFGNGTKLEFEGKELFYGALTFTTILVVLLAFSLFKMNQRNLCRCTESQARLSAPSTANAEGFRDVDNLHYAALSVNLPNRSRRQRNNTNSECVYSGVKQ</sequence>
<keyword evidence="6" id="KW-1015">Disulfide bond</keyword>
<dbReference type="InterPro" id="IPR013106">
    <property type="entry name" value="Ig_V-set"/>
</dbReference>
<dbReference type="Ensembl" id="ENSSLUT00000004716.1">
    <property type="protein sequence ID" value="ENSSLUP00000004583.1"/>
    <property type="gene ID" value="ENSSLUG00000001986.1"/>
</dbReference>
<evidence type="ECO:0000256" key="3">
    <source>
        <dbReference type="ARBA" id="ARBA00022729"/>
    </source>
</evidence>
<evidence type="ECO:0000313" key="12">
    <source>
        <dbReference type="Proteomes" id="UP000694568"/>
    </source>
</evidence>
<name>A0A8C9X3N5_SANLU</name>
<gene>
    <name evidence="11" type="primary">LOC116042269</name>
</gene>
<proteinExistence type="predicted"/>
<keyword evidence="3 9" id="KW-0732">Signal</keyword>
<feature type="chain" id="PRO_5034027967" description="Ig-like domain-containing protein" evidence="9">
    <location>
        <begin position="23"/>
        <end position="506"/>
    </location>
</feature>
<evidence type="ECO:0000256" key="7">
    <source>
        <dbReference type="ARBA" id="ARBA00023180"/>
    </source>
</evidence>
<reference evidence="11" key="2">
    <citation type="submission" date="2025-09" db="UniProtKB">
        <authorList>
            <consortium name="Ensembl"/>
        </authorList>
    </citation>
    <scope>IDENTIFICATION</scope>
</reference>
<dbReference type="InterPro" id="IPR007110">
    <property type="entry name" value="Ig-like_dom"/>
</dbReference>
<dbReference type="CDD" id="cd00099">
    <property type="entry name" value="IgV"/>
    <property type="match status" value="1"/>
</dbReference>
<dbReference type="PANTHER" id="PTHR19433">
    <property type="entry name" value="T-CELL RECEPTOR ALPHA CHAIN V REGION-RELATED"/>
    <property type="match status" value="1"/>
</dbReference>
<dbReference type="InterPro" id="IPR036179">
    <property type="entry name" value="Ig-like_dom_sf"/>
</dbReference>